<dbReference type="Pfam" id="PF00191">
    <property type="entry name" value="Annexin"/>
    <property type="match status" value="4"/>
</dbReference>
<dbReference type="Gene3D" id="1.10.220.10">
    <property type="entry name" value="Annexin"/>
    <property type="match status" value="4"/>
</dbReference>
<protein>
    <recommendedName>
        <fullName evidence="6">Annexin</fullName>
    </recommendedName>
</protein>
<dbReference type="FunFam" id="1.10.220.10:FF:000001">
    <property type="entry name" value="Annexin"/>
    <property type="match status" value="1"/>
</dbReference>
<dbReference type="FunFam" id="1.10.220.10:FF:000004">
    <property type="entry name" value="Annexin"/>
    <property type="match status" value="1"/>
</dbReference>
<dbReference type="GO" id="GO:0005634">
    <property type="term" value="C:nucleus"/>
    <property type="evidence" value="ECO:0000318"/>
    <property type="project" value="GO_Central"/>
</dbReference>
<dbReference type="FunCoup" id="E9H189">
    <property type="interactions" value="75"/>
</dbReference>
<evidence type="ECO:0000256" key="5">
    <source>
        <dbReference type="ARBA" id="ARBA00023302"/>
    </source>
</evidence>
<proteinExistence type="inferred from homology"/>
<dbReference type="InterPro" id="IPR037104">
    <property type="entry name" value="Annexin_sf"/>
</dbReference>
<dbReference type="PRINTS" id="PR00196">
    <property type="entry name" value="ANNEXIN"/>
</dbReference>
<evidence type="ECO:0000313" key="8">
    <source>
        <dbReference type="Proteomes" id="UP000000305"/>
    </source>
</evidence>
<keyword evidence="5 6" id="KW-0111">Calcium/phospholipid-binding</keyword>
<evidence type="ECO:0000256" key="1">
    <source>
        <dbReference type="ARBA" id="ARBA00007831"/>
    </source>
</evidence>
<evidence type="ECO:0000256" key="2">
    <source>
        <dbReference type="ARBA" id="ARBA00022737"/>
    </source>
</evidence>
<dbReference type="PANTHER" id="PTHR10502">
    <property type="entry name" value="ANNEXIN"/>
    <property type="match status" value="1"/>
</dbReference>
<keyword evidence="4 6" id="KW-0041">Annexin</keyword>
<dbReference type="GO" id="GO:0005886">
    <property type="term" value="C:plasma membrane"/>
    <property type="evidence" value="ECO:0000318"/>
    <property type="project" value="GO_Central"/>
</dbReference>
<dbReference type="FunFam" id="1.10.220.10:FF:000003">
    <property type="entry name" value="Annexin"/>
    <property type="match status" value="1"/>
</dbReference>
<dbReference type="InParanoid" id="E9H189"/>
<dbReference type="PROSITE" id="PS51897">
    <property type="entry name" value="ANNEXIN_2"/>
    <property type="match status" value="4"/>
</dbReference>
<dbReference type="KEGG" id="dpx:DAPPUDRAFT_199988"/>
<evidence type="ECO:0000256" key="6">
    <source>
        <dbReference type="RuleBase" id="RU003540"/>
    </source>
</evidence>
<dbReference type="AlphaFoldDB" id="E9H189"/>
<keyword evidence="3 6" id="KW-0106">Calcium</keyword>
<comment type="domain">
    <text evidence="6">A pair of annexin repeats may form one binding site for calcium and phospholipid.</text>
</comment>
<evidence type="ECO:0000256" key="3">
    <source>
        <dbReference type="ARBA" id="ARBA00022837"/>
    </source>
</evidence>
<keyword evidence="2 6" id="KW-0677">Repeat</keyword>
<sequence length="348" mass="39071">MTLWCGDYGEYVKEFPTVHPITLFDPLSDAKALRIAMKGFGTDEQSIINILCKRSNAQRQVIAEMYHKEFGRDLIADLKSELSGDFEELIVGLMMPKDKYLAKHLRKAIKGVGTSEDVLVEILCAYSYDELMKIAATYNSMYGKSLNDDIKEDTSGSFRRFLLNTLKKCTDSVMDGGENTYHSARAQEEARILFKAGEGQIGTDENAFVDILGFAAQRRRQTSVIFQEYTKISGKTMEQAITSEMSGVILNGLLDIVKIIRNRPAFFAERLELAMKGLGTNDDALIRIIVSRCEIDLVNTKVEYERVYHKTLHSSVESETSGDYKRALLALIGPPSFSSEVATPLFYL</sequence>
<accession>E9H189</accession>
<keyword evidence="8" id="KW-1185">Reference proteome</keyword>
<dbReference type="InterPro" id="IPR018502">
    <property type="entry name" value="Annexin_repeat"/>
</dbReference>
<evidence type="ECO:0000313" key="7">
    <source>
        <dbReference type="EMBL" id="EFX74400.1"/>
    </source>
</evidence>
<reference evidence="7 8" key="1">
    <citation type="journal article" date="2011" name="Science">
        <title>The ecoresponsive genome of Daphnia pulex.</title>
        <authorList>
            <person name="Colbourne J.K."/>
            <person name="Pfrender M.E."/>
            <person name="Gilbert D."/>
            <person name="Thomas W.K."/>
            <person name="Tucker A."/>
            <person name="Oakley T.H."/>
            <person name="Tokishita S."/>
            <person name="Aerts A."/>
            <person name="Arnold G.J."/>
            <person name="Basu M.K."/>
            <person name="Bauer D.J."/>
            <person name="Caceres C.E."/>
            <person name="Carmel L."/>
            <person name="Casola C."/>
            <person name="Choi J.H."/>
            <person name="Detter J.C."/>
            <person name="Dong Q."/>
            <person name="Dusheyko S."/>
            <person name="Eads B.D."/>
            <person name="Frohlich T."/>
            <person name="Geiler-Samerotte K.A."/>
            <person name="Gerlach D."/>
            <person name="Hatcher P."/>
            <person name="Jogdeo S."/>
            <person name="Krijgsveld J."/>
            <person name="Kriventseva E.V."/>
            <person name="Kultz D."/>
            <person name="Laforsch C."/>
            <person name="Lindquist E."/>
            <person name="Lopez J."/>
            <person name="Manak J.R."/>
            <person name="Muller J."/>
            <person name="Pangilinan J."/>
            <person name="Patwardhan R.P."/>
            <person name="Pitluck S."/>
            <person name="Pritham E.J."/>
            <person name="Rechtsteiner A."/>
            <person name="Rho M."/>
            <person name="Rogozin I.B."/>
            <person name="Sakarya O."/>
            <person name="Salamov A."/>
            <person name="Schaack S."/>
            <person name="Shapiro H."/>
            <person name="Shiga Y."/>
            <person name="Skalitzky C."/>
            <person name="Smith Z."/>
            <person name="Souvorov A."/>
            <person name="Sung W."/>
            <person name="Tang Z."/>
            <person name="Tsuchiya D."/>
            <person name="Tu H."/>
            <person name="Vos H."/>
            <person name="Wang M."/>
            <person name="Wolf Y.I."/>
            <person name="Yamagata H."/>
            <person name="Yamada T."/>
            <person name="Ye Y."/>
            <person name="Shaw J.R."/>
            <person name="Andrews J."/>
            <person name="Crease T.J."/>
            <person name="Tang H."/>
            <person name="Lucas S.M."/>
            <person name="Robertson H.M."/>
            <person name="Bork P."/>
            <person name="Koonin E.V."/>
            <person name="Zdobnov E.M."/>
            <person name="Grigoriev I.V."/>
            <person name="Lynch M."/>
            <person name="Boore J.L."/>
        </authorList>
    </citation>
    <scope>NUCLEOTIDE SEQUENCE [LARGE SCALE GENOMIC DNA]</scope>
</reference>
<dbReference type="SUPFAM" id="SSF47874">
    <property type="entry name" value="Annexin"/>
    <property type="match status" value="1"/>
</dbReference>
<dbReference type="GO" id="GO:0012506">
    <property type="term" value="C:vesicle membrane"/>
    <property type="evidence" value="ECO:0000318"/>
    <property type="project" value="GO_Central"/>
</dbReference>
<dbReference type="Proteomes" id="UP000000305">
    <property type="component" value="Unassembled WGS sequence"/>
</dbReference>
<dbReference type="GO" id="GO:0005509">
    <property type="term" value="F:calcium ion binding"/>
    <property type="evidence" value="ECO:0007669"/>
    <property type="project" value="InterPro"/>
</dbReference>
<dbReference type="OrthoDB" id="37886at2759"/>
<dbReference type="HOGENOM" id="CLU_025300_0_0_1"/>
<dbReference type="PANTHER" id="PTHR10502:SF177">
    <property type="entry name" value="ANNEXIN B10"/>
    <property type="match status" value="1"/>
</dbReference>
<dbReference type="GO" id="GO:0005544">
    <property type="term" value="F:calcium-dependent phospholipid binding"/>
    <property type="evidence" value="ECO:0000318"/>
    <property type="project" value="GO_Central"/>
</dbReference>
<dbReference type="FunFam" id="1.10.220.10:FF:000002">
    <property type="entry name" value="Annexin"/>
    <property type="match status" value="1"/>
</dbReference>
<dbReference type="InterPro" id="IPR001464">
    <property type="entry name" value="Annexin"/>
</dbReference>
<dbReference type="PROSITE" id="PS00223">
    <property type="entry name" value="ANNEXIN_1"/>
    <property type="match status" value="2"/>
</dbReference>
<dbReference type="SMART" id="SM00335">
    <property type="entry name" value="ANX"/>
    <property type="match status" value="4"/>
</dbReference>
<dbReference type="eggNOG" id="KOG0819">
    <property type="taxonomic scope" value="Eukaryota"/>
</dbReference>
<organism evidence="7 8">
    <name type="scientific">Daphnia pulex</name>
    <name type="common">Water flea</name>
    <dbReference type="NCBI Taxonomy" id="6669"/>
    <lineage>
        <taxon>Eukaryota</taxon>
        <taxon>Metazoa</taxon>
        <taxon>Ecdysozoa</taxon>
        <taxon>Arthropoda</taxon>
        <taxon>Crustacea</taxon>
        <taxon>Branchiopoda</taxon>
        <taxon>Diplostraca</taxon>
        <taxon>Cladocera</taxon>
        <taxon>Anomopoda</taxon>
        <taxon>Daphniidae</taxon>
        <taxon>Daphnia</taxon>
    </lineage>
</organism>
<comment type="similarity">
    <text evidence="1 6">Belongs to the annexin family.</text>
</comment>
<evidence type="ECO:0000256" key="4">
    <source>
        <dbReference type="ARBA" id="ARBA00023216"/>
    </source>
</evidence>
<dbReference type="OMA" id="EFHMAAN"/>
<dbReference type="EMBL" id="GL732583">
    <property type="protein sequence ID" value="EFX74400.1"/>
    <property type="molecule type" value="Genomic_DNA"/>
</dbReference>
<name>E9H189_DAPPU</name>
<dbReference type="GO" id="GO:0005737">
    <property type="term" value="C:cytoplasm"/>
    <property type="evidence" value="ECO:0000318"/>
    <property type="project" value="GO_Central"/>
</dbReference>
<dbReference type="InterPro" id="IPR018252">
    <property type="entry name" value="Annexin_repeat_CS"/>
</dbReference>
<gene>
    <name evidence="7" type="ORF">DAPPUDRAFT_199988</name>
</gene>
<dbReference type="STRING" id="6669.E9H189"/>
<dbReference type="GO" id="GO:0001786">
    <property type="term" value="F:phosphatidylserine binding"/>
    <property type="evidence" value="ECO:0000318"/>
    <property type="project" value="GO_Central"/>
</dbReference>